<keyword evidence="1" id="KW-1185">Reference proteome</keyword>
<name>A0A914S6K7_PAREQ</name>
<protein>
    <submittedName>
        <fullName evidence="2">Uncharacterized protein</fullName>
    </submittedName>
</protein>
<evidence type="ECO:0000313" key="1">
    <source>
        <dbReference type="Proteomes" id="UP000887564"/>
    </source>
</evidence>
<accession>A0A914S6K7</accession>
<proteinExistence type="predicted"/>
<sequence>MDYNNERIKLHEMKAADGAVEAQKLVCELNAHYFIPILVDLQCNNEYDVLIANLYEIERNSSFFPPVMNINVKVVKHSDIKVEEKWARAPPVEHFSREHFVEYFPQQFYDLRYQDRVPDPCNLGLNDTDIIQQRFKDYKVLRRPDKEDSH</sequence>
<dbReference type="Proteomes" id="UP000887564">
    <property type="component" value="Unplaced"/>
</dbReference>
<reference evidence="2" key="1">
    <citation type="submission" date="2022-11" db="UniProtKB">
        <authorList>
            <consortium name="WormBaseParasite"/>
        </authorList>
    </citation>
    <scope>IDENTIFICATION</scope>
</reference>
<dbReference type="AlphaFoldDB" id="A0A914S6K7"/>
<dbReference type="WBParaSite" id="PEQ_0001435001-mRNA-1">
    <property type="protein sequence ID" value="PEQ_0001435001-mRNA-1"/>
    <property type="gene ID" value="PEQ_0001435001"/>
</dbReference>
<organism evidence="1 2">
    <name type="scientific">Parascaris equorum</name>
    <name type="common">Equine roundworm</name>
    <dbReference type="NCBI Taxonomy" id="6256"/>
    <lineage>
        <taxon>Eukaryota</taxon>
        <taxon>Metazoa</taxon>
        <taxon>Ecdysozoa</taxon>
        <taxon>Nematoda</taxon>
        <taxon>Chromadorea</taxon>
        <taxon>Rhabditida</taxon>
        <taxon>Spirurina</taxon>
        <taxon>Ascaridomorpha</taxon>
        <taxon>Ascaridoidea</taxon>
        <taxon>Ascarididae</taxon>
        <taxon>Parascaris</taxon>
    </lineage>
</organism>
<evidence type="ECO:0000313" key="2">
    <source>
        <dbReference type="WBParaSite" id="PEQ_0001435001-mRNA-1"/>
    </source>
</evidence>